<gene>
    <name evidence="1" type="ORF">MKW98_014078</name>
</gene>
<proteinExistence type="predicted"/>
<comment type="caution">
    <text evidence="1">The sequence shown here is derived from an EMBL/GenBank/DDBJ whole genome shotgun (WGS) entry which is preliminary data.</text>
</comment>
<feature type="non-terminal residue" evidence="1">
    <location>
        <position position="1"/>
    </location>
</feature>
<accession>A0AAD4SIL9</accession>
<sequence>VQVIAIEWLVQAVLNFQCFLATTSKGMLVRRVRLHSKWYIRFIFVFAWASSLTCEVNKFWINIELFCVPQGTSLGTFKWNFDIGMQVPDH</sequence>
<dbReference type="AlphaFoldDB" id="A0AAD4SIL9"/>
<dbReference type="Proteomes" id="UP001202328">
    <property type="component" value="Unassembled WGS sequence"/>
</dbReference>
<dbReference type="EMBL" id="JAJJMB010010315">
    <property type="protein sequence ID" value="KAI3909661.1"/>
    <property type="molecule type" value="Genomic_DNA"/>
</dbReference>
<protein>
    <submittedName>
        <fullName evidence="1">Uncharacterized protein</fullName>
    </submittedName>
</protein>
<keyword evidence="2" id="KW-1185">Reference proteome</keyword>
<evidence type="ECO:0000313" key="2">
    <source>
        <dbReference type="Proteomes" id="UP001202328"/>
    </source>
</evidence>
<evidence type="ECO:0000313" key="1">
    <source>
        <dbReference type="EMBL" id="KAI3909661.1"/>
    </source>
</evidence>
<reference evidence="1" key="1">
    <citation type="submission" date="2022-04" db="EMBL/GenBank/DDBJ databases">
        <title>A functionally conserved STORR gene fusion in Papaver species that diverged 16.8 million years ago.</title>
        <authorList>
            <person name="Catania T."/>
        </authorList>
    </citation>
    <scope>NUCLEOTIDE SEQUENCE</scope>
    <source>
        <strain evidence="1">S-188037</strain>
    </source>
</reference>
<name>A0AAD4SIL9_9MAGN</name>
<organism evidence="1 2">
    <name type="scientific">Papaver atlanticum</name>
    <dbReference type="NCBI Taxonomy" id="357466"/>
    <lineage>
        <taxon>Eukaryota</taxon>
        <taxon>Viridiplantae</taxon>
        <taxon>Streptophyta</taxon>
        <taxon>Embryophyta</taxon>
        <taxon>Tracheophyta</taxon>
        <taxon>Spermatophyta</taxon>
        <taxon>Magnoliopsida</taxon>
        <taxon>Ranunculales</taxon>
        <taxon>Papaveraceae</taxon>
        <taxon>Papaveroideae</taxon>
        <taxon>Papaver</taxon>
    </lineage>
</organism>